<dbReference type="Gene3D" id="3.40.50.2000">
    <property type="entry name" value="Glycogen Phosphorylase B"/>
    <property type="match status" value="2"/>
</dbReference>
<dbReference type="PANTHER" id="PTHR12526:SF629">
    <property type="entry name" value="TEICHURONIC ACID BIOSYNTHESIS GLYCOSYLTRANSFERASE TUAH-RELATED"/>
    <property type="match status" value="1"/>
</dbReference>
<name>A0A7X9FSK2_9DELT</name>
<keyword evidence="2 4" id="KW-0808">Transferase</keyword>
<reference evidence="4 5" key="1">
    <citation type="journal article" date="2020" name="Biotechnol. Biofuels">
        <title>New insights from the biogas microbiome by comprehensive genome-resolved metagenomics of nearly 1600 species originating from multiple anaerobic digesters.</title>
        <authorList>
            <person name="Campanaro S."/>
            <person name="Treu L."/>
            <person name="Rodriguez-R L.M."/>
            <person name="Kovalovszki A."/>
            <person name="Ziels R.M."/>
            <person name="Maus I."/>
            <person name="Zhu X."/>
            <person name="Kougias P.G."/>
            <person name="Basile A."/>
            <person name="Luo G."/>
            <person name="Schluter A."/>
            <person name="Konstantinidis K.T."/>
            <person name="Angelidaki I."/>
        </authorList>
    </citation>
    <scope>NUCLEOTIDE SEQUENCE [LARGE SCALE GENOMIC DNA]</scope>
    <source>
        <strain evidence="4">AS27yjCOA_65</strain>
    </source>
</reference>
<dbReference type="GO" id="GO:0016757">
    <property type="term" value="F:glycosyltransferase activity"/>
    <property type="evidence" value="ECO:0007669"/>
    <property type="project" value="UniProtKB-KW"/>
</dbReference>
<evidence type="ECO:0000256" key="2">
    <source>
        <dbReference type="ARBA" id="ARBA00022679"/>
    </source>
</evidence>
<proteinExistence type="predicted"/>
<dbReference type="InterPro" id="IPR001296">
    <property type="entry name" value="Glyco_trans_1"/>
</dbReference>
<keyword evidence="1" id="KW-0328">Glycosyltransferase</keyword>
<dbReference type="PANTHER" id="PTHR12526">
    <property type="entry name" value="GLYCOSYLTRANSFERASE"/>
    <property type="match status" value="1"/>
</dbReference>
<dbReference type="AlphaFoldDB" id="A0A7X9FSK2"/>
<evidence type="ECO:0000313" key="4">
    <source>
        <dbReference type="EMBL" id="NMC63412.1"/>
    </source>
</evidence>
<evidence type="ECO:0000259" key="3">
    <source>
        <dbReference type="Pfam" id="PF00534"/>
    </source>
</evidence>
<evidence type="ECO:0000256" key="1">
    <source>
        <dbReference type="ARBA" id="ARBA00022676"/>
    </source>
</evidence>
<dbReference type="SUPFAM" id="SSF53756">
    <property type="entry name" value="UDP-Glycosyltransferase/glycogen phosphorylase"/>
    <property type="match status" value="1"/>
</dbReference>
<comment type="caution">
    <text evidence="4">The sequence shown here is derived from an EMBL/GenBank/DDBJ whole genome shotgun (WGS) entry which is preliminary data.</text>
</comment>
<gene>
    <name evidence="4" type="ORF">GYA55_09635</name>
</gene>
<dbReference type="EMBL" id="JAAZON010000434">
    <property type="protein sequence ID" value="NMC63412.1"/>
    <property type="molecule type" value="Genomic_DNA"/>
</dbReference>
<dbReference type="Pfam" id="PF00534">
    <property type="entry name" value="Glycos_transf_1"/>
    <property type="match status" value="1"/>
</dbReference>
<organism evidence="4 5">
    <name type="scientific">SAR324 cluster bacterium</name>
    <dbReference type="NCBI Taxonomy" id="2024889"/>
    <lineage>
        <taxon>Bacteria</taxon>
        <taxon>Deltaproteobacteria</taxon>
        <taxon>SAR324 cluster</taxon>
    </lineage>
</organism>
<dbReference type="Proteomes" id="UP000524246">
    <property type="component" value="Unassembled WGS sequence"/>
</dbReference>
<evidence type="ECO:0000313" key="5">
    <source>
        <dbReference type="Proteomes" id="UP000524246"/>
    </source>
</evidence>
<protein>
    <submittedName>
        <fullName evidence="4">Glycosyltransferase</fullName>
    </submittedName>
</protein>
<accession>A0A7X9FSK2</accession>
<sequence>MKLLYVASVTNRLDGVNKKILAQFKYLSNMIPDSELILFIRGAPSNELRDNINYLQSDQIEIIDTSSFGRLSARRAKMGTLMKKFNAISGNVIFYFRYPLADRAFLRLIKAIKKDGGIVITEHQSIESRELLSNRRLLLFLNEYLFAKKVRKEISGFVSVTREIADYELARSGNNHKPYLVNGNGIEVSSVPIRKTPAFDGKNLELLCVAQVAKWHGLDRLVKGMAEYKGNMNVRLHVVGDGSEVPNLKKLVSDLELENSVMFHGFKMGKELDEFFDKCHIAIGSLGLHRIGVSEGSILKVREYCARGIPFIYGSMDKDFREGFPYLLNVPPDETPIDLDAVSSFAYRRLSDTEHSVKMREYAKENLDWLIKMKRLVEFMNEVLESKVKR</sequence>
<feature type="domain" description="Glycosyl transferase family 1" evidence="3">
    <location>
        <begin position="194"/>
        <end position="313"/>
    </location>
</feature>